<accession>A0ACB9LGZ6</accession>
<protein>
    <submittedName>
        <fullName evidence="1">Uncharacterized protein</fullName>
    </submittedName>
</protein>
<evidence type="ECO:0000313" key="2">
    <source>
        <dbReference type="Proteomes" id="UP001057402"/>
    </source>
</evidence>
<name>A0ACB9LGZ6_9MYRT</name>
<reference evidence="2" key="1">
    <citation type="journal article" date="2023" name="Front. Plant Sci.">
        <title>Chromosomal-level genome assembly of Melastoma candidum provides insights into trichome evolution.</title>
        <authorList>
            <person name="Zhong Y."/>
            <person name="Wu W."/>
            <person name="Sun C."/>
            <person name="Zou P."/>
            <person name="Liu Y."/>
            <person name="Dai S."/>
            <person name="Zhou R."/>
        </authorList>
    </citation>
    <scope>NUCLEOTIDE SEQUENCE [LARGE SCALE GENOMIC DNA]</scope>
</reference>
<proteinExistence type="predicted"/>
<comment type="caution">
    <text evidence="1">The sequence shown here is derived from an EMBL/GenBank/DDBJ whole genome shotgun (WGS) entry which is preliminary data.</text>
</comment>
<sequence length="493" mass="56340">MDDDKVVAMFRGKILKESDLKFLKGPALITDRLIEVYFAYLENKCHGHSKILLVEPKVASGLSNYTETVPVQEFLNGSGFRDKELVLFPVENNTTDHDGIEPGSHWSLLVYARHVNLYYHFDSSSSRENLNLAWKLYTSTKSFTGSDVEPGYKDVFMPGQTNKYAGGLYVTRTAYVICVWYVSGRNCSHTSLQCDCATAVVNHVHQSSEADMRNSLLGLVNVARLISNPREDILAMTGEERVGSTMEEEVLVLYKGHRLTKSDLEFLRGPCHVTDRLINFYFLLLFERFNFGYGVLLISPSISRWLTISNDPDQVQELVSHLDLPSRWFVLFPVNSDLALHRVERTRSLTRWSLLVHDAMTGLFLHFNEKREDTAPNTVFAGVLYEKVKSLVSWNIGLGHTRRQPPKLRGVRTAELDKGFNKYDSGVHMMAMAKIICWWYVNRVESSRRSSTELQVYINLIQGMEVSVEQDVRLEIKDAVMRITGKTYKELLK</sequence>
<evidence type="ECO:0000313" key="1">
    <source>
        <dbReference type="EMBL" id="KAI4310802.1"/>
    </source>
</evidence>
<gene>
    <name evidence="1" type="ORF">MLD38_035752</name>
</gene>
<organism evidence="1 2">
    <name type="scientific">Melastoma candidum</name>
    <dbReference type="NCBI Taxonomy" id="119954"/>
    <lineage>
        <taxon>Eukaryota</taxon>
        <taxon>Viridiplantae</taxon>
        <taxon>Streptophyta</taxon>
        <taxon>Embryophyta</taxon>
        <taxon>Tracheophyta</taxon>
        <taxon>Spermatophyta</taxon>
        <taxon>Magnoliopsida</taxon>
        <taxon>eudicotyledons</taxon>
        <taxon>Gunneridae</taxon>
        <taxon>Pentapetalae</taxon>
        <taxon>rosids</taxon>
        <taxon>malvids</taxon>
        <taxon>Myrtales</taxon>
        <taxon>Melastomataceae</taxon>
        <taxon>Melastomatoideae</taxon>
        <taxon>Melastomateae</taxon>
        <taxon>Melastoma</taxon>
    </lineage>
</organism>
<keyword evidence="2" id="KW-1185">Reference proteome</keyword>
<dbReference type="EMBL" id="CM042890">
    <property type="protein sequence ID" value="KAI4310802.1"/>
    <property type="molecule type" value="Genomic_DNA"/>
</dbReference>
<dbReference type="Proteomes" id="UP001057402">
    <property type="component" value="Chromosome 11"/>
</dbReference>